<evidence type="ECO:0000313" key="8">
    <source>
        <dbReference type="Proteomes" id="UP000232587"/>
    </source>
</evidence>
<dbReference type="AlphaFoldDB" id="A0A2N0H6Z0"/>
<keyword evidence="3" id="KW-0378">Hydrolase</keyword>
<feature type="active site" description="Proton donor" evidence="5">
    <location>
        <position position="127"/>
    </location>
</feature>
<protein>
    <recommendedName>
        <fullName evidence="2">protein-tyrosine-phosphatase</fullName>
        <ecNumber evidence="2">3.1.3.48</ecNumber>
    </recommendedName>
</protein>
<name>A0A2N0H6Z0_9SPHN</name>
<dbReference type="CDD" id="cd16343">
    <property type="entry name" value="LMWPTP"/>
    <property type="match status" value="1"/>
</dbReference>
<dbReference type="EMBL" id="PHUF01000004">
    <property type="protein sequence ID" value="PKB14704.1"/>
    <property type="molecule type" value="Genomic_DNA"/>
</dbReference>
<sequence length="156" mass="16735">MPMAEPAVLFVCLGNICRSPLAEAALRHEAAKAGLTLTVDSAGTADYHVGEPPDPRAIRTAARFGIDIANYRGRQVEAADFTRFTHIYAADHANLRNLQRLAPHSPGAELALLLDLVAGRAGEGLTDPWYGNEDGFLDTWADVTAAARGFLAKLPR</sequence>
<feature type="domain" description="Phosphotyrosine protein phosphatase I" evidence="6">
    <location>
        <begin position="6"/>
        <end position="153"/>
    </location>
</feature>
<dbReference type="PANTHER" id="PTHR11717">
    <property type="entry name" value="LOW MOLECULAR WEIGHT PROTEIN TYROSINE PHOSPHATASE"/>
    <property type="match status" value="1"/>
</dbReference>
<dbReference type="SUPFAM" id="SSF52788">
    <property type="entry name" value="Phosphotyrosine protein phosphatases I"/>
    <property type="match status" value="1"/>
</dbReference>
<dbReference type="InterPro" id="IPR050438">
    <property type="entry name" value="LMW_PTPase"/>
</dbReference>
<dbReference type="GO" id="GO:0004725">
    <property type="term" value="F:protein tyrosine phosphatase activity"/>
    <property type="evidence" value="ECO:0007669"/>
    <property type="project" value="UniProtKB-EC"/>
</dbReference>
<proteinExistence type="inferred from homology"/>
<dbReference type="PANTHER" id="PTHR11717:SF7">
    <property type="entry name" value="LOW MOLECULAR WEIGHT PHOSPHOTYROSINE PROTEIN PHOSPHATASE"/>
    <property type="match status" value="1"/>
</dbReference>
<organism evidence="7 8">
    <name type="scientific">Novosphingobium kunmingense</name>
    <dbReference type="NCBI Taxonomy" id="1211806"/>
    <lineage>
        <taxon>Bacteria</taxon>
        <taxon>Pseudomonadati</taxon>
        <taxon>Pseudomonadota</taxon>
        <taxon>Alphaproteobacteria</taxon>
        <taxon>Sphingomonadales</taxon>
        <taxon>Sphingomonadaceae</taxon>
        <taxon>Novosphingobium</taxon>
    </lineage>
</organism>
<comment type="caution">
    <text evidence="7">The sequence shown here is derived from an EMBL/GenBank/DDBJ whole genome shotgun (WGS) entry which is preliminary data.</text>
</comment>
<keyword evidence="8" id="KW-1185">Reference proteome</keyword>
<evidence type="ECO:0000256" key="5">
    <source>
        <dbReference type="PIRSR" id="PIRSR617867-1"/>
    </source>
</evidence>
<evidence type="ECO:0000259" key="6">
    <source>
        <dbReference type="SMART" id="SM00226"/>
    </source>
</evidence>
<evidence type="ECO:0000256" key="1">
    <source>
        <dbReference type="ARBA" id="ARBA00011063"/>
    </source>
</evidence>
<dbReference type="EC" id="3.1.3.48" evidence="2"/>
<dbReference type="InterPro" id="IPR017867">
    <property type="entry name" value="Tyr_phospatase_low_mol_wt"/>
</dbReference>
<accession>A0A2N0H6Z0</accession>
<dbReference type="Gene3D" id="3.40.50.2300">
    <property type="match status" value="1"/>
</dbReference>
<evidence type="ECO:0000256" key="2">
    <source>
        <dbReference type="ARBA" id="ARBA00013064"/>
    </source>
</evidence>
<gene>
    <name evidence="7" type="ORF">B0I00_2302</name>
</gene>
<evidence type="ECO:0000256" key="4">
    <source>
        <dbReference type="ARBA" id="ARBA00022912"/>
    </source>
</evidence>
<evidence type="ECO:0000313" key="7">
    <source>
        <dbReference type="EMBL" id="PKB14704.1"/>
    </source>
</evidence>
<dbReference type="InterPro" id="IPR036196">
    <property type="entry name" value="Ptyr_pPase_sf"/>
</dbReference>
<keyword evidence="4" id="KW-0904">Protein phosphatase</keyword>
<feature type="active site" description="Nucleophile" evidence="5">
    <location>
        <position position="12"/>
    </location>
</feature>
<comment type="similarity">
    <text evidence="1">Belongs to the low molecular weight phosphotyrosine protein phosphatase family.</text>
</comment>
<dbReference type="InterPro" id="IPR023485">
    <property type="entry name" value="Ptyr_pPase"/>
</dbReference>
<dbReference type="Pfam" id="PF01451">
    <property type="entry name" value="LMWPc"/>
    <property type="match status" value="1"/>
</dbReference>
<reference evidence="7 8" key="1">
    <citation type="submission" date="2017-11" db="EMBL/GenBank/DDBJ databases">
        <title>Genomic Encyclopedia of Type Strains, Phase III (KMG-III): the genomes of soil and plant-associated and newly described type strains.</title>
        <authorList>
            <person name="Whitman W."/>
        </authorList>
    </citation>
    <scope>NUCLEOTIDE SEQUENCE [LARGE SCALE GENOMIC DNA]</scope>
    <source>
        <strain evidence="7 8">CGMCC 1.12274</strain>
    </source>
</reference>
<dbReference type="SMART" id="SM00226">
    <property type="entry name" value="LMWPc"/>
    <property type="match status" value="1"/>
</dbReference>
<feature type="active site" evidence="5">
    <location>
        <position position="18"/>
    </location>
</feature>
<dbReference type="PRINTS" id="PR00719">
    <property type="entry name" value="LMWPTPASE"/>
</dbReference>
<evidence type="ECO:0000256" key="3">
    <source>
        <dbReference type="ARBA" id="ARBA00022801"/>
    </source>
</evidence>
<dbReference type="Proteomes" id="UP000232587">
    <property type="component" value="Unassembled WGS sequence"/>
</dbReference>